<name>A0ABM5QFI2_9BACT</name>
<organism evidence="1 2">
    <name type="scientific">Draconibacterium orientale</name>
    <dbReference type="NCBI Taxonomy" id="1168034"/>
    <lineage>
        <taxon>Bacteria</taxon>
        <taxon>Pseudomonadati</taxon>
        <taxon>Bacteroidota</taxon>
        <taxon>Bacteroidia</taxon>
        <taxon>Marinilabiliales</taxon>
        <taxon>Prolixibacteraceae</taxon>
        <taxon>Draconibacterium</taxon>
    </lineage>
</organism>
<sequence>MINTTLKQRAINLYKNSWNLWVLSADTGDNLQKVERQNYYAFYSGVEIEKFAEDWKTRFELSHET</sequence>
<evidence type="ECO:0000313" key="1">
    <source>
        <dbReference type="EMBL" id="AHW62124.1"/>
    </source>
</evidence>
<keyword evidence="2" id="KW-1185">Reference proteome</keyword>
<protein>
    <submittedName>
        <fullName evidence="1">Uncharacterized protein</fullName>
    </submittedName>
</protein>
<gene>
    <name evidence="1" type="ORF">FH5T_15865</name>
</gene>
<reference evidence="1 2" key="1">
    <citation type="submission" date="2014-03" db="EMBL/GenBank/DDBJ databases">
        <title>Complete genome sequence of a deeply braunched marine Bacteroidia bacterium Draconibacterium orientale type strain FH5T.</title>
        <authorList>
            <person name="Li X."/>
            <person name="Wang X."/>
            <person name="Xie Z."/>
            <person name="Du Z."/>
            <person name="Chen G."/>
        </authorList>
    </citation>
    <scope>NUCLEOTIDE SEQUENCE [LARGE SCALE GENOMIC DNA]</scope>
    <source>
        <strain evidence="1 2">FH5</strain>
    </source>
</reference>
<accession>A0ABM5QFI2</accession>
<evidence type="ECO:0000313" key="2">
    <source>
        <dbReference type="Proteomes" id="UP000023772"/>
    </source>
</evidence>
<proteinExistence type="predicted"/>
<dbReference type="Proteomes" id="UP000023772">
    <property type="component" value="Chromosome"/>
</dbReference>
<dbReference type="EMBL" id="CP007451">
    <property type="protein sequence ID" value="AHW62124.1"/>
    <property type="molecule type" value="Genomic_DNA"/>
</dbReference>